<keyword evidence="3" id="KW-1185">Reference proteome</keyword>
<feature type="region of interest" description="Disordered" evidence="1">
    <location>
        <begin position="26"/>
        <end position="72"/>
    </location>
</feature>
<dbReference type="EMBL" id="JAULSR010000007">
    <property type="protein sequence ID" value="KAK0615064.1"/>
    <property type="molecule type" value="Genomic_DNA"/>
</dbReference>
<organism evidence="2 3">
    <name type="scientific">Bombardia bombarda</name>
    <dbReference type="NCBI Taxonomy" id="252184"/>
    <lineage>
        <taxon>Eukaryota</taxon>
        <taxon>Fungi</taxon>
        <taxon>Dikarya</taxon>
        <taxon>Ascomycota</taxon>
        <taxon>Pezizomycotina</taxon>
        <taxon>Sordariomycetes</taxon>
        <taxon>Sordariomycetidae</taxon>
        <taxon>Sordariales</taxon>
        <taxon>Lasiosphaeriaceae</taxon>
        <taxon>Bombardia</taxon>
    </lineage>
</organism>
<proteinExistence type="predicted"/>
<name>A0AA40BVE6_9PEZI</name>
<gene>
    <name evidence="2" type="ORF">B0T17DRAFT_510876</name>
</gene>
<sequence length="339" mass="35667">MSPSIVGMEKITCCCLTGAGHYLAPGSLEPESGPSQSGLSHRGQRRSDSTDDDTSPLSGPWDGPSSTDLRCLETGPSLDHYGLGGCGGGGGVGQFTAINNIPSPTYLRTAQFPLGNLANNVPFPLDGTIIGAQYFQPQHYDTTVGDLNATSISTTSLHPSLTEVNPDDQSILNNLINDFVPQSFLVQPPWPQYTAFSSEAAPSSLWLFPDLQQCSGSYGDFSSTENFSTIFAGMVANDNALNSEINPERLLATPGLNTASTATKELDLQRVIADIEADTTSTLDTEATVSAATASPSSSSWTNVNIHDTMLNGTFAVAMQMALAPRKVSAHAPTSTVIE</sequence>
<accession>A0AA40BVE6</accession>
<evidence type="ECO:0000313" key="3">
    <source>
        <dbReference type="Proteomes" id="UP001174934"/>
    </source>
</evidence>
<dbReference type="Proteomes" id="UP001174934">
    <property type="component" value="Unassembled WGS sequence"/>
</dbReference>
<dbReference type="AlphaFoldDB" id="A0AA40BVE6"/>
<evidence type="ECO:0000256" key="1">
    <source>
        <dbReference type="SAM" id="MobiDB-lite"/>
    </source>
</evidence>
<protein>
    <submittedName>
        <fullName evidence="2">Uncharacterized protein</fullName>
    </submittedName>
</protein>
<evidence type="ECO:0000313" key="2">
    <source>
        <dbReference type="EMBL" id="KAK0615064.1"/>
    </source>
</evidence>
<reference evidence="2" key="1">
    <citation type="submission" date="2023-06" db="EMBL/GenBank/DDBJ databases">
        <title>Genome-scale phylogeny and comparative genomics of the fungal order Sordariales.</title>
        <authorList>
            <consortium name="Lawrence Berkeley National Laboratory"/>
            <person name="Hensen N."/>
            <person name="Bonometti L."/>
            <person name="Westerberg I."/>
            <person name="Brannstrom I.O."/>
            <person name="Guillou S."/>
            <person name="Cros-Aarteil S."/>
            <person name="Calhoun S."/>
            <person name="Haridas S."/>
            <person name="Kuo A."/>
            <person name="Mondo S."/>
            <person name="Pangilinan J."/>
            <person name="Riley R."/>
            <person name="LaButti K."/>
            <person name="Andreopoulos B."/>
            <person name="Lipzen A."/>
            <person name="Chen C."/>
            <person name="Yanf M."/>
            <person name="Daum C."/>
            <person name="Ng V."/>
            <person name="Clum A."/>
            <person name="Steindorff A."/>
            <person name="Ohm R."/>
            <person name="Martin F."/>
            <person name="Silar P."/>
            <person name="Natvig D."/>
            <person name="Lalanne C."/>
            <person name="Gautier V."/>
            <person name="Ament-velasquez S.L."/>
            <person name="Kruys A."/>
            <person name="Hutchinson M.I."/>
            <person name="Powell A.J."/>
            <person name="Barry K."/>
            <person name="Miller A.N."/>
            <person name="Grigoriev I.V."/>
            <person name="Debuchy R."/>
            <person name="Gladieux P."/>
            <person name="Thoren M.H."/>
            <person name="Johannesson H."/>
        </authorList>
    </citation>
    <scope>NUCLEOTIDE SEQUENCE</scope>
    <source>
        <strain evidence="2">SMH3391-2</strain>
    </source>
</reference>
<comment type="caution">
    <text evidence="2">The sequence shown here is derived from an EMBL/GenBank/DDBJ whole genome shotgun (WGS) entry which is preliminary data.</text>
</comment>